<evidence type="ECO:0000256" key="1">
    <source>
        <dbReference type="SAM" id="MobiDB-lite"/>
    </source>
</evidence>
<name>A0AAV5S4B2_MAUHU</name>
<dbReference type="Proteomes" id="UP001377567">
    <property type="component" value="Unassembled WGS sequence"/>
</dbReference>
<dbReference type="PANTHER" id="PTHR28042:SF1">
    <property type="entry name" value="E3 UBIQUITIN-PROTEIN LIGASE COMPLEX SLX5-SLX8 SUBUNIT SLX5"/>
    <property type="match status" value="1"/>
</dbReference>
<protein>
    <submittedName>
        <fullName evidence="2">SUMO-targeted ubiquitin ligase complex subunit</fullName>
    </submittedName>
</protein>
<gene>
    <name evidence="2" type="ORF">DAKH74_049450</name>
</gene>
<keyword evidence="2" id="KW-0436">Ligase</keyword>
<feature type="region of interest" description="Disordered" evidence="1">
    <location>
        <begin position="1"/>
        <end position="51"/>
    </location>
</feature>
<dbReference type="GO" id="GO:0033768">
    <property type="term" value="C:SUMO-targeted ubiquitin ligase complex"/>
    <property type="evidence" value="ECO:0007669"/>
    <property type="project" value="TreeGrafter"/>
</dbReference>
<accession>A0AAV5S4B2</accession>
<dbReference type="GO" id="GO:0004842">
    <property type="term" value="F:ubiquitin-protein transferase activity"/>
    <property type="evidence" value="ECO:0007669"/>
    <property type="project" value="TreeGrafter"/>
</dbReference>
<comment type="caution">
    <text evidence="2">The sequence shown here is derived from an EMBL/GenBank/DDBJ whole genome shotgun (WGS) entry which is preliminary data.</text>
</comment>
<dbReference type="InterPro" id="IPR038886">
    <property type="entry name" value="E3_SLX5/Rfp1"/>
</dbReference>
<organism evidence="2 3">
    <name type="scientific">Maudiozyma humilis</name>
    <name type="common">Sour dough yeast</name>
    <name type="synonym">Kazachstania humilis</name>
    <dbReference type="NCBI Taxonomy" id="51915"/>
    <lineage>
        <taxon>Eukaryota</taxon>
        <taxon>Fungi</taxon>
        <taxon>Dikarya</taxon>
        <taxon>Ascomycota</taxon>
        <taxon>Saccharomycotina</taxon>
        <taxon>Saccharomycetes</taxon>
        <taxon>Saccharomycetales</taxon>
        <taxon>Saccharomycetaceae</taxon>
        <taxon>Maudiozyma</taxon>
    </lineage>
</organism>
<feature type="region of interest" description="Disordered" evidence="1">
    <location>
        <begin position="389"/>
        <end position="413"/>
    </location>
</feature>
<evidence type="ECO:0000313" key="3">
    <source>
        <dbReference type="Proteomes" id="UP001377567"/>
    </source>
</evidence>
<dbReference type="PANTHER" id="PTHR28042">
    <property type="entry name" value="E3 UBIQUITIN-PROTEIN LIGASE COMPLEX SLX5-SLX8 SUBUNIT SLX5"/>
    <property type="match status" value="1"/>
</dbReference>
<feature type="compositionally biased region" description="Polar residues" evidence="1">
    <location>
        <begin position="389"/>
        <end position="406"/>
    </location>
</feature>
<sequence length="682" mass="76404">MPEQSGRPVAAPSRIVEAGNRNKEGTEGARSGRGGSGDVITIDSDEEEDQRVASEARVVRLMPDGRLGRARDFMNRFVNENGSNRALDEMAAARGTDGSAAAQTGDNNNTADDDDDDALEIISAVDHRDHAEGPIYPETAFVNLDDEPESVSHGSPNGVIMIDHSGSNGGGSADNNNNEEDDGIEIVRETTTNPHVILNLPGGHQLQIDANSLDRPMRSSFEWQEDMPASRRRLLRRSARTARRIGRTLFHESSSGDEANEDANESLARARVPIAVSRLRRQQMMRMQEIERRQRLRAQQLANQDNESGASSALGDMGELRTQIQSYPEGVRDAFDRAQSLHEFRSILQEIAPVTLRECGEELTVLYSRYRSRIMESWAAERVRQARQNLSRVQGTQRPGIRSTQPARGPGGSLASVLSRIAVEHNARVAMPYDGQEEEEDPYDEDYNAFRNAMFPYDDGYGSDAERREQERTQNIINMIQRREELERDARVKSNMEKTKSMEDKFQERARELPEGYNADFDSTPKMQLQIVKDGKEEHVVVDDDDAMETEMDVPSCTLCGVELGVGIPDSFTGISEGDQGVSFEYLVDEYGYHCPYQSLLRPQQLDRDLSRRTYIANCGHTFCGRCYVRVENAKTRSKGARKDLAKLTGSSHPDNYGPRRCPANGCKGLLRNKSRMREMYL</sequence>
<feature type="region of interest" description="Disordered" evidence="1">
    <location>
        <begin position="95"/>
        <end position="115"/>
    </location>
</feature>
<dbReference type="EMBL" id="BTGD01000025">
    <property type="protein sequence ID" value="GMM58328.1"/>
    <property type="molecule type" value="Genomic_DNA"/>
</dbReference>
<dbReference type="AlphaFoldDB" id="A0AAV5S4B2"/>
<reference evidence="2 3" key="1">
    <citation type="journal article" date="2023" name="Elife">
        <title>Identification of key yeast species and microbe-microbe interactions impacting larval growth of Drosophila in the wild.</title>
        <authorList>
            <person name="Mure A."/>
            <person name="Sugiura Y."/>
            <person name="Maeda R."/>
            <person name="Honda K."/>
            <person name="Sakurai N."/>
            <person name="Takahashi Y."/>
            <person name="Watada M."/>
            <person name="Katoh T."/>
            <person name="Gotoh A."/>
            <person name="Gotoh Y."/>
            <person name="Taniguchi I."/>
            <person name="Nakamura K."/>
            <person name="Hayashi T."/>
            <person name="Katayama T."/>
            <person name="Uemura T."/>
            <person name="Hattori Y."/>
        </authorList>
    </citation>
    <scope>NUCLEOTIDE SEQUENCE [LARGE SCALE GENOMIC DNA]</scope>
    <source>
        <strain evidence="2 3">KH-74</strain>
    </source>
</reference>
<evidence type="ECO:0000313" key="2">
    <source>
        <dbReference type="EMBL" id="GMM58328.1"/>
    </source>
</evidence>
<proteinExistence type="predicted"/>
<dbReference type="GO" id="GO:0016874">
    <property type="term" value="F:ligase activity"/>
    <property type="evidence" value="ECO:0007669"/>
    <property type="project" value="UniProtKB-KW"/>
</dbReference>
<feature type="compositionally biased region" description="Low complexity" evidence="1">
    <location>
        <begin position="95"/>
        <end position="110"/>
    </location>
</feature>
<keyword evidence="3" id="KW-1185">Reference proteome</keyword>